<proteinExistence type="predicted"/>
<dbReference type="Proteomes" id="UP001286313">
    <property type="component" value="Unassembled WGS sequence"/>
</dbReference>
<sequence length="404" mass="45445">MMIEENVSPVLVLQNSVHHHHHHLPPTLLHPSPPPPSASSLSLSSFASSEGANCPVCGVHFSGKYHKYNLKRHLDIHRGVRPFPCQHCGHQFNRRHNLDRHMERVHSGGAAEEGQQHPPQSPEEARDGGEGGSYGWQAWQRQLGKAEEKCLVPAGALRDGVATCPLCNKTFHGKYQKYNLKRHLSIHAGEKPFLCPYCPHRTNQKYNMQQHLLGGEGDSGDGSRDVCRASVQCPVCGRQFQGTKRNYLLNRHFQIHTGEKPYQCPHCSHRANRKSNLKMHIESRHGSHYYSRSQVPEVASLGQDSSSLGFLESSTSSQGTQQQDQNAILSRNQIQQEDSGHSLQHPGKDDRGVEGMAREARHRMDDKSDYRATNQLSSSGHNPHHHQQQQQPTFNPFSDFMSDQ</sequence>
<evidence type="ECO:0000256" key="4">
    <source>
        <dbReference type="ARBA" id="ARBA00022763"/>
    </source>
</evidence>
<evidence type="ECO:0000256" key="11">
    <source>
        <dbReference type="SAM" id="MobiDB-lite"/>
    </source>
</evidence>
<dbReference type="PROSITE" id="PS50157">
    <property type="entry name" value="ZINC_FINGER_C2H2_2"/>
    <property type="match status" value="4"/>
</dbReference>
<dbReference type="GO" id="GO:0003700">
    <property type="term" value="F:DNA-binding transcription factor activity"/>
    <property type="evidence" value="ECO:0007669"/>
    <property type="project" value="TreeGrafter"/>
</dbReference>
<evidence type="ECO:0000313" key="13">
    <source>
        <dbReference type="EMBL" id="KAK3881051.1"/>
    </source>
</evidence>
<dbReference type="FunFam" id="3.30.160.60:FF:000446">
    <property type="entry name" value="Zinc finger protein"/>
    <property type="match status" value="1"/>
</dbReference>
<evidence type="ECO:0000256" key="8">
    <source>
        <dbReference type="ARBA" id="ARBA00023204"/>
    </source>
</evidence>
<name>A0AAE1FWF7_PETCI</name>
<dbReference type="InterPro" id="IPR013087">
    <property type="entry name" value="Znf_C2H2_type"/>
</dbReference>
<keyword evidence="3" id="KW-0677">Repeat</keyword>
<dbReference type="GO" id="GO:0006281">
    <property type="term" value="P:DNA repair"/>
    <property type="evidence" value="ECO:0007669"/>
    <property type="project" value="UniProtKB-KW"/>
</dbReference>
<evidence type="ECO:0000256" key="3">
    <source>
        <dbReference type="ARBA" id="ARBA00022737"/>
    </source>
</evidence>
<feature type="compositionally biased region" description="Low complexity" evidence="11">
    <location>
        <begin position="306"/>
        <end position="323"/>
    </location>
</feature>
<keyword evidence="4" id="KW-0227">DNA damage</keyword>
<dbReference type="Gene3D" id="3.30.160.60">
    <property type="entry name" value="Classic Zinc Finger"/>
    <property type="match status" value="6"/>
</dbReference>
<comment type="subcellular location">
    <subcellularLocation>
        <location evidence="1">Nucleus</location>
    </subcellularLocation>
</comment>
<feature type="domain" description="C2H2-type" evidence="12">
    <location>
        <begin position="231"/>
        <end position="261"/>
    </location>
</feature>
<dbReference type="PANTHER" id="PTHR24390:SF159">
    <property type="entry name" value="GROWTH FACTOR INDEPENDENT 1 TRANSCRIPTIONAL REPRESSOR"/>
    <property type="match status" value="1"/>
</dbReference>
<dbReference type="InterPro" id="IPR036236">
    <property type="entry name" value="Znf_C2H2_sf"/>
</dbReference>
<evidence type="ECO:0000313" key="14">
    <source>
        <dbReference type="Proteomes" id="UP001286313"/>
    </source>
</evidence>
<feature type="compositionally biased region" description="Polar residues" evidence="11">
    <location>
        <begin position="371"/>
        <end position="381"/>
    </location>
</feature>
<evidence type="ECO:0000256" key="2">
    <source>
        <dbReference type="ARBA" id="ARBA00022723"/>
    </source>
</evidence>
<evidence type="ECO:0000256" key="10">
    <source>
        <dbReference type="PROSITE-ProRule" id="PRU00042"/>
    </source>
</evidence>
<feature type="region of interest" description="Disordered" evidence="11">
    <location>
        <begin position="306"/>
        <end position="404"/>
    </location>
</feature>
<keyword evidence="5 10" id="KW-0863">Zinc-finger</keyword>
<keyword evidence="8" id="KW-0234">DNA repair</keyword>
<evidence type="ECO:0000256" key="9">
    <source>
        <dbReference type="ARBA" id="ARBA00023242"/>
    </source>
</evidence>
<keyword evidence="2" id="KW-0479">Metal-binding</keyword>
<dbReference type="AlphaFoldDB" id="A0AAE1FWF7"/>
<gene>
    <name evidence="13" type="ORF">Pcinc_014508</name>
</gene>
<evidence type="ECO:0000256" key="6">
    <source>
        <dbReference type="ARBA" id="ARBA00022833"/>
    </source>
</evidence>
<keyword evidence="7" id="KW-0238">DNA-binding</keyword>
<accession>A0AAE1FWF7</accession>
<dbReference type="GO" id="GO:0005694">
    <property type="term" value="C:chromosome"/>
    <property type="evidence" value="ECO:0007669"/>
    <property type="project" value="UniProtKB-ARBA"/>
</dbReference>
<feature type="domain" description="C2H2-type" evidence="12">
    <location>
        <begin position="83"/>
        <end position="111"/>
    </location>
</feature>
<dbReference type="SMART" id="SM00734">
    <property type="entry name" value="ZnF_Rad18"/>
    <property type="match status" value="3"/>
</dbReference>
<dbReference type="SMART" id="SM00355">
    <property type="entry name" value="ZnF_C2H2"/>
    <property type="match status" value="6"/>
</dbReference>
<organism evidence="13 14">
    <name type="scientific">Petrolisthes cinctipes</name>
    <name type="common">Flat porcelain crab</name>
    <dbReference type="NCBI Taxonomy" id="88211"/>
    <lineage>
        <taxon>Eukaryota</taxon>
        <taxon>Metazoa</taxon>
        <taxon>Ecdysozoa</taxon>
        <taxon>Arthropoda</taxon>
        <taxon>Crustacea</taxon>
        <taxon>Multicrustacea</taxon>
        <taxon>Malacostraca</taxon>
        <taxon>Eumalacostraca</taxon>
        <taxon>Eucarida</taxon>
        <taxon>Decapoda</taxon>
        <taxon>Pleocyemata</taxon>
        <taxon>Anomura</taxon>
        <taxon>Galatheoidea</taxon>
        <taxon>Porcellanidae</taxon>
        <taxon>Petrolisthes</taxon>
    </lineage>
</organism>
<dbReference type="SUPFAM" id="SSF57667">
    <property type="entry name" value="beta-beta-alpha zinc fingers"/>
    <property type="match status" value="3"/>
</dbReference>
<dbReference type="GO" id="GO:0000978">
    <property type="term" value="F:RNA polymerase II cis-regulatory region sequence-specific DNA binding"/>
    <property type="evidence" value="ECO:0007669"/>
    <property type="project" value="TreeGrafter"/>
</dbReference>
<dbReference type="GO" id="GO:0006357">
    <property type="term" value="P:regulation of transcription by RNA polymerase II"/>
    <property type="evidence" value="ECO:0007669"/>
    <property type="project" value="TreeGrafter"/>
</dbReference>
<evidence type="ECO:0000256" key="1">
    <source>
        <dbReference type="ARBA" id="ARBA00004123"/>
    </source>
</evidence>
<feature type="region of interest" description="Disordered" evidence="11">
    <location>
        <begin position="105"/>
        <end position="134"/>
    </location>
</feature>
<evidence type="ECO:0000256" key="7">
    <source>
        <dbReference type="ARBA" id="ARBA00023125"/>
    </source>
</evidence>
<dbReference type="Pfam" id="PF00096">
    <property type="entry name" value="zf-C2H2"/>
    <property type="match status" value="1"/>
</dbReference>
<feature type="compositionally biased region" description="Polar residues" evidence="11">
    <location>
        <begin position="392"/>
        <end position="404"/>
    </location>
</feature>
<comment type="caution">
    <text evidence="13">The sequence shown here is derived from an EMBL/GenBank/DDBJ whole genome shotgun (WGS) entry which is preliminary data.</text>
</comment>
<feature type="domain" description="C2H2-type" evidence="12">
    <location>
        <begin position="262"/>
        <end position="293"/>
    </location>
</feature>
<dbReference type="GO" id="GO:0045893">
    <property type="term" value="P:positive regulation of DNA-templated transcription"/>
    <property type="evidence" value="ECO:0007669"/>
    <property type="project" value="UniProtKB-ARBA"/>
</dbReference>
<reference evidence="13" key="1">
    <citation type="submission" date="2023-10" db="EMBL/GenBank/DDBJ databases">
        <title>Genome assemblies of two species of porcelain crab, Petrolisthes cinctipes and Petrolisthes manimaculis (Anomura: Porcellanidae).</title>
        <authorList>
            <person name="Angst P."/>
        </authorList>
    </citation>
    <scope>NUCLEOTIDE SEQUENCE</scope>
    <source>
        <strain evidence="13">PB745_01</strain>
        <tissue evidence="13">Gill</tissue>
    </source>
</reference>
<dbReference type="PROSITE" id="PS00028">
    <property type="entry name" value="ZINC_FINGER_C2H2_1"/>
    <property type="match status" value="1"/>
</dbReference>
<keyword evidence="14" id="KW-1185">Reference proteome</keyword>
<dbReference type="GO" id="GO:0005634">
    <property type="term" value="C:nucleus"/>
    <property type="evidence" value="ECO:0007669"/>
    <property type="project" value="UniProtKB-SubCell"/>
</dbReference>
<feature type="compositionally biased region" description="Basic and acidic residues" evidence="11">
    <location>
        <begin position="346"/>
        <end position="370"/>
    </location>
</feature>
<evidence type="ECO:0000259" key="12">
    <source>
        <dbReference type="PROSITE" id="PS50157"/>
    </source>
</evidence>
<keyword evidence="9" id="KW-0539">Nucleus</keyword>
<feature type="domain" description="C2H2-type" evidence="12">
    <location>
        <begin position="162"/>
        <end position="192"/>
    </location>
</feature>
<dbReference type="FunFam" id="3.30.160.60:FF:001732">
    <property type="entry name" value="Zgc:162936"/>
    <property type="match status" value="1"/>
</dbReference>
<feature type="region of interest" description="Disordered" evidence="11">
    <location>
        <begin position="21"/>
        <end position="43"/>
    </location>
</feature>
<evidence type="ECO:0000256" key="5">
    <source>
        <dbReference type="ARBA" id="ARBA00022771"/>
    </source>
</evidence>
<protein>
    <recommendedName>
        <fullName evidence="12">C2H2-type domain-containing protein</fullName>
    </recommendedName>
</protein>
<keyword evidence="6" id="KW-0862">Zinc</keyword>
<dbReference type="GO" id="GO:0008270">
    <property type="term" value="F:zinc ion binding"/>
    <property type="evidence" value="ECO:0007669"/>
    <property type="project" value="UniProtKB-KW"/>
</dbReference>
<feature type="compositionally biased region" description="Polar residues" evidence="11">
    <location>
        <begin position="324"/>
        <end position="337"/>
    </location>
</feature>
<dbReference type="EMBL" id="JAWQEG010001264">
    <property type="protein sequence ID" value="KAK3881051.1"/>
    <property type="molecule type" value="Genomic_DNA"/>
</dbReference>
<dbReference type="PANTHER" id="PTHR24390">
    <property type="entry name" value="ZINC FINGER PROTEIN"/>
    <property type="match status" value="1"/>
</dbReference>
<dbReference type="InterPro" id="IPR006642">
    <property type="entry name" value="Rad18_UBZ4"/>
</dbReference>